<evidence type="ECO:0000259" key="7">
    <source>
        <dbReference type="Pfam" id="PF13193"/>
    </source>
</evidence>
<dbReference type="InterPro" id="IPR045851">
    <property type="entry name" value="AMP-bd_C_sf"/>
</dbReference>
<sequence length="1230" mass="137235">MMKPAVSQDGDSTNASSPIDDPSISQVFGDPVLDLHLTLWDIFENAVASKPDGDALVSMWQPRHHLSNGDLPPSTNGKDRPYLNWTYAQLKDKAERVAETLETLGCRPRMRLAVVLSNCAEWALFFWAAAKMRMVFVPIDPTVPRDARAAILSVKAKVVVAQDAESAKALDLSPESRVCILCAGEKVDNWLELPDMLSPGKKLSESVPKMTNGVELTATDEDEDAALIIFTSGTTGQPKGCFHTNANIISQCCDFDPEVNAMGKLRWLIHTPVSHMFAINNTLRAWRWSGLAVIPSKSFNVDATLDALVKERCHIMSATPTLVKALMSHPNFPSVDQLDLRIVTIGGTSIGPEDIKLCREGLGAQMAIQVFGMSEGAPIITWKRADPDLVDSWHPGVGKVLPGAAVRICRPETREILPRSEIGELHIGGTSVISQYYDNGRGSDGAMYTDETGNWLATGDQAKIDDKGIVYILGRYKDLIIRGGENIYPLKIEQVLLQQHKGLQVQVVGVADDLAGQVAVAVVLLPENLTKSEIIETARNADQRYALDGVYTLQELGLDKFPLTSLGKVKKEQLKAHILKLRQGNSSPKGSFSPKVSVSTKDSISSKDPISPRSSNLPKVPINKATPTPPFVNKLLSICEQLFGIRPSITESFKHLADSITLLRYCDRVLRVCGQRLYLQDLIEHDTIEKQAHLLLSRKFQQARLVVAPEVPKSNPAQPRQHVPAPNDAIQATHSCQDTDKDTLCHAKRAVARAGFSPSDIEDVLPIRHSLHRTAIGSRPQSYHNRMVFRICNVAQHQILRALEKALVSRPMLRTVVFPDSNRIPFHAVLAPSPDLFAQLIHEVDVDTEEDAQDRFKDGSAQGHSSPFMFQADLVRTSEGQAFLCVTFNHSVFDVLSILQWYHDLDHWIQDIKTNIPAMTAYRLFSDLFTQYEESLHAQNTVAFHVRKLRGISRYGRALWPPQKAPGMMIANDQGSPHATERRQVRNQVWNGDWESRALEFQYPRTGRVSNIPGLPKLQGEHGIHPALFTKSAIILFNVIQTGCSHAFINVWESGRSWPFIPQWMNKLLPPAMSIDGPTVEWILNMSEIIRNETVIEFLQRMAAESEELKQHEHVPWNKVVEKLSDEGDAAIEASFRQSFVWDVSLAMNFSKQGSFKSFEPIARYDWADCGFFWNAFMVDSMNLYFIASWDTAQMNDTEVGGHCDALSEILRKLGDENNWDKKLSDVFHL</sequence>
<dbReference type="Gene3D" id="3.40.50.12780">
    <property type="entry name" value="N-terminal domain of ligase-like"/>
    <property type="match status" value="1"/>
</dbReference>
<evidence type="ECO:0000256" key="2">
    <source>
        <dbReference type="ARBA" id="ARBA00022450"/>
    </source>
</evidence>
<comment type="similarity">
    <text evidence="1">Belongs to the ATP-dependent AMP-binding enzyme family.</text>
</comment>
<dbReference type="Gene3D" id="3.30.559.10">
    <property type="entry name" value="Chloramphenicol acetyltransferase-like domain"/>
    <property type="match status" value="1"/>
</dbReference>
<evidence type="ECO:0000313" key="9">
    <source>
        <dbReference type="Proteomes" id="UP000091967"/>
    </source>
</evidence>
<dbReference type="InterPro" id="IPR025110">
    <property type="entry name" value="AMP-bd_C"/>
</dbReference>
<feature type="domain" description="AMP-binding enzyme C-terminal" evidence="7">
    <location>
        <begin position="491"/>
        <end position="553"/>
    </location>
</feature>
<dbReference type="PANTHER" id="PTHR43201">
    <property type="entry name" value="ACYL-COA SYNTHETASE"/>
    <property type="match status" value="1"/>
</dbReference>
<dbReference type="STRING" id="36050.A0A1B8AS98"/>
<name>A0A1B8AS98_FUSPO</name>
<keyword evidence="9" id="KW-1185">Reference proteome</keyword>
<keyword evidence="2" id="KW-0596">Phosphopantetheine</keyword>
<organism evidence="8 9">
    <name type="scientific">Fusarium poae</name>
    <dbReference type="NCBI Taxonomy" id="36050"/>
    <lineage>
        <taxon>Eukaryota</taxon>
        <taxon>Fungi</taxon>
        <taxon>Dikarya</taxon>
        <taxon>Ascomycota</taxon>
        <taxon>Pezizomycotina</taxon>
        <taxon>Sordariomycetes</taxon>
        <taxon>Hypocreomycetidae</taxon>
        <taxon>Hypocreales</taxon>
        <taxon>Nectriaceae</taxon>
        <taxon>Fusarium</taxon>
    </lineage>
</organism>
<gene>
    <name evidence="8" type="ORF">FPOA_03967</name>
</gene>
<dbReference type="SUPFAM" id="SSF56801">
    <property type="entry name" value="Acetyl-CoA synthetase-like"/>
    <property type="match status" value="1"/>
</dbReference>
<dbReference type="Proteomes" id="UP000091967">
    <property type="component" value="Unassembled WGS sequence"/>
</dbReference>
<dbReference type="InterPro" id="IPR023213">
    <property type="entry name" value="CAT-like_dom_sf"/>
</dbReference>
<dbReference type="GO" id="GO:0006631">
    <property type="term" value="P:fatty acid metabolic process"/>
    <property type="evidence" value="ECO:0007669"/>
    <property type="project" value="TreeGrafter"/>
</dbReference>
<keyword evidence="4" id="KW-0436">Ligase</keyword>
<feature type="region of interest" description="Disordered" evidence="5">
    <location>
        <begin position="585"/>
        <end position="622"/>
    </location>
</feature>
<evidence type="ECO:0000256" key="4">
    <source>
        <dbReference type="ARBA" id="ARBA00022598"/>
    </source>
</evidence>
<feature type="region of interest" description="Disordered" evidence="5">
    <location>
        <begin position="1"/>
        <end position="23"/>
    </location>
</feature>
<protein>
    <recommendedName>
        <fullName evidence="10">AMP-dependent synthetase/ligase domain-containing protein</fullName>
    </recommendedName>
</protein>
<dbReference type="Gene3D" id="3.30.300.30">
    <property type="match status" value="1"/>
</dbReference>
<feature type="compositionally biased region" description="Polar residues" evidence="5">
    <location>
        <begin position="585"/>
        <end position="617"/>
    </location>
</feature>
<keyword evidence="3" id="KW-0597">Phosphoprotein</keyword>
<evidence type="ECO:0000313" key="8">
    <source>
        <dbReference type="EMBL" id="OBS23419.1"/>
    </source>
</evidence>
<dbReference type="SUPFAM" id="SSF52777">
    <property type="entry name" value="CoA-dependent acyltransferases"/>
    <property type="match status" value="2"/>
</dbReference>
<evidence type="ECO:0000256" key="1">
    <source>
        <dbReference type="ARBA" id="ARBA00006432"/>
    </source>
</evidence>
<dbReference type="Pfam" id="PF13193">
    <property type="entry name" value="AMP-binding_C"/>
    <property type="match status" value="1"/>
</dbReference>
<dbReference type="Pfam" id="PF00501">
    <property type="entry name" value="AMP-binding"/>
    <property type="match status" value="1"/>
</dbReference>
<evidence type="ECO:0000256" key="5">
    <source>
        <dbReference type="SAM" id="MobiDB-lite"/>
    </source>
</evidence>
<comment type="caution">
    <text evidence="8">The sequence shown here is derived from an EMBL/GenBank/DDBJ whole genome shotgun (WGS) entry which is preliminary data.</text>
</comment>
<dbReference type="AlphaFoldDB" id="A0A1B8AS98"/>
<proteinExistence type="inferred from homology"/>
<reference evidence="8 9" key="1">
    <citation type="submission" date="2016-06" db="EMBL/GenBank/DDBJ databases">
        <title>Living apart together: crosstalk between the core and supernumerary genomes in a fungal plant pathogen.</title>
        <authorList>
            <person name="Vanheule A."/>
            <person name="Audenaert K."/>
            <person name="Warris S."/>
            <person name="Van De Geest H."/>
            <person name="Schijlen E."/>
            <person name="Hofte M."/>
            <person name="De Saeger S."/>
            <person name="Haesaert G."/>
            <person name="Waalwijk C."/>
            <person name="Van Der Lee T."/>
        </authorList>
    </citation>
    <scope>NUCLEOTIDE SEQUENCE [LARGE SCALE GENOMIC DNA]</scope>
    <source>
        <strain evidence="8 9">2516</strain>
    </source>
</reference>
<accession>A0A1B8AS98</accession>
<dbReference type="InterPro" id="IPR042099">
    <property type="entry name" value="ANL_N_sf"/>
</dbReference>
<dbReference type="InterPro" id="IPR000873">
    <property type="entry name" value="AMP-dep_synth/lig_dom"/>
</dbReference>
<evidence type="ECO:0000259" key="6">
    <source>
        <dbReference type="Pfam" id="PF00501"/>
    </source>
</evidence>
<dbReference type="PROSITE" id="PS00455">
    <property type="entry name" value="AMP_BINDING"/>
    <property type="match status" value="1"/>
</dbReference>
<dbReference type="GO" id="GO:0031956">
    <property type="term" value="F:medium-chain fatty acid-CoA ligase activity"/>
    <property type="evidence" value="ECO:0007669"/>
    <property type="project" value="TreeGrafter"/>
</dbReference>
<dbReference type="PANTHER" id="PTHR43201:SF5">
    <property type="entry name" value="MEDIUM-CHAIN ACYL-COA LIGASE ACSF2, MITOCHONDRIAL"/>
    <property type="match status" value="1"/>
</dbReference>
<evidence type="ECO:0000256" key="3">
    <source>
        <dbReference type="ARBA" id="ARBA00022553"/>
    </source>
</evidence>
<dbReference type="EMBL" id="LYXU01000002">
    <property type="protein sequence ID" value="OBS23419.1"/>
    <property type="molecule type" value="Genomic_DNA"/>
</dbReference>
<feature type="domain" description="AMP-dependent synthetase/ligase" evidence="6">
    <location>
        <begin position="81"/>
        <end position="437"/>
    </location>
</feature>
<dbReference type="OMA" id="FWNAFMV"/>
<dbReference type="InterPro" id="IPR020845">
    <property type="entry name" value="AMP-binding_CS"/>
</dbReference>
<dbReference type="CDD" id="cd04433">
    <property type="entry name" value="AFD_class_I"/>
    <property type="match status" value="1"/>
</dbReference>
<evidence type="ECO:0008006" key="10">
    <source>
        <dbReference type="Google" id="ProtNLM"/>
    </source>
</evidence>